<dbReference type="Pfam" id="PF13618">
    <property type="entry name" value="Gluconate_2-dh3"/>
    <property type="match status" value="1"/>
</dbReference>
<keyword evidence="3" id="KW-1185">Reference proteome</keyword>
<dbReference type="Proteomes" id="UP001489897">
    <property type="component" value="Unassembled WGS sequence"/>
</dbReference>
<proteinExistence type="predicted"/>
<dbReference type="GO" id="GO:0016491">
    <property type="term" value="F:oxidoreductase activity"/>
    <property type="evidence" value="ECO:0007669"/>
    <property type="project" value="UniProtKB-KW"/>
</dbReference>
<organism evidence="2 3">
    <name type="scientific">Paraburkholderia ferrariae</name>
    <dbReference type="NCBI Taxonomy" id="386056"/>
    <lineage>
        <taxon>Bacteria</taxon>
        <taxon>Pseudomonadati</taxon>
        <taxon>Pseudomonadota</taxon>
        <taxon>Betaproteobacteria</taxon>
        <taxon>Burkholderiales</taxon>
        <taxon>Burkholderiaceae</taxon>
        <taxon>Paraburkholderia</taxon>
    </lineage>
</organism>
<feature type="compositionally biased region" description="Basic and acidic residues" evidence="1">
    <location>
        <begin position="209"/>
        <end position="223"/>
    </location>
</feature>
<evidence type="ECO:0000313" key="2">
    <source>
        <dbReference type="EMBL" id="MEM5423702.1"/>
    </source>
</evidence>
<accession>A0ABU9RUF9</accession>
<sequence>MTRTPTYPGYDVLAKRDTPSWDAPTRAVIEARLNIPNQARYLGPSQWQTLLALCDTIVPQPGNVNGEHAPRVPVAALVEGKLLDDRRDGFRDARLPPLRAAWETGLAALDAESVKACGEPFAQLHDERRRALVARMQRGELRSRAWHGMPCDLFFAKRVLHDVSAAYWSHPLAWNAMGFGGPANPRGYVRLYTNRRDPWEAVEAADESDAAHEAARRENERVR</sequence>
<evidence type="ECO:0000256" key="1">
    <source>
        <dbReference type="SAM" id="MobiDB-lite"/>
    </source>
</evidence>
<protein>
    <submittedName>
        <fullName evidence="2">Gluconate 2-dehydrogenase subunit 3 family protein</fullName>
        <ecNumber evidence="2">1.-.-.-</ecNumber>
    </submittedName>
</protein>
<keyword evidence="2" id="KW-0560">Oxidoreductase</keyword>
<gene>
    <name evidence="2" type="ORF">VSR73_21860</name>
</gene>
<name>A0ABU9RUF9_9BURK</name>
<comment type="caution">
    <text evidence="2">The sequence shown here is derived from an EMBL/GenBank/DDBJ whole genome shotgun (WGS) entry which is preliminary data.</text>
</comment>
<dbReference type="EMBL" id="JAYMRV010000006">
    <property type="protein sequence ID" value="MEM5423702.1"/>
    <property type="molecule type" value="Genomic_DNA"/>
</dbReference>
<dbReference type="EC" id="1.-.-.-" evidence="2"/>
<dbReference type="RefSeq" id="WP_342948278.1">
    <property type="nucleotide sequence ID" value="NZ_JAYMRV010000006.1"/>
</dbReference>
<reference evidence="2 3" key="1">
    <citation type="submission" date="2024-01" db="EMBL/GenBank/DDBJ databases">
        <title>The diversity of rhizobia nodulating Mimosa spp. in eleven states of Brazil covering several biomes is determined by host plant, location, and edaphic factors.</title>
        <authorList>
            <person name="Rouws L."/>
            <person name="Barauna A."/>
            <person name="Beukes C."/>
            <person name="De Faria S.M."/>
            <person name="Gross E."/>
            <person name="Dos Reis Junior F.B."/>
            <person name="Simon M."/>
            <person name="Maluk M."/>
            <person name="Odee D.W."/>
            <person name="Kenicer G."/>
            <person name="Young J.P.W."/>
            <person name="Reis V.M."/>
            <person name="Zilli J."/>
            <person name="James E.K."/>
        </authorList>
    </citation>
    <scope>NUCLEOTIDE SEQUENCE [LARGE SCALE GENOMIC DNA]</scope>
    <source>
        <strain evidence="2 3">JPY167</strain>
    </source>
</reference>
<dbReference type="InterPro" id="IPR027056">
    <property type="entry name" value="Gluconate_2DH_su3"/>
</dbReference>
<evidence type="ECO:0000313" key="3">
    <source>
        <dbReference type="Proteomes" id="UP001489897"/>
    </source>
</evidence>
<feature type="region of interest" description="Disordered" evidence="1">
    <location>
        <begin position="202"/>
        <end position="223"/>
    </location>
</feature>